<feature type="compositionally biased region" description="Pro residues" evidence="1">
    <location>
        <begin position="164"/>
        <end position="175"/>
    </location>
</feature>
<proteinExistence type="predicted"/>
<name>A0A4Y7SQK4_COPMI</name>
<dbReference type="EMBL" id="QPFP01000070">
    <property type="protein sequence ID" value="TEB24147.1"/>
    <property type="molecule type" value="Genomic_DNA"/>
</dbReference>
<evidence type="ECO:0000313" key="3">
    <source>
        <dbReference type="Proteomes" id="UP000298030"/>
    </source>
</evidence>
<organism evidence="2 3">
    <name type="scientific">Coprinellus micaceus</name>
    <name type="common">Glistening ink-cap mushroom</name>
    <name type="synonym">Coprinus micaceus</name>
    <dbReference type="NCBI Taxonomy" id="71717"/>
    <lineage>
        <taxon>Eukaryota</taxon>
        <taxon>Fungi</taxon>
        <taxon>Dikarya</taxon>
        <taxon>Basidiomycota</taxon>
        <taxon>Agaricomycotina</taxon>
        <taxon>Agaricomycetes</taxon>
        <taxon>Agaricomycetidae</taxon>
        <taxon>Agaricales</taxon>
        <taxon>Agaricineae</taxon>
        <taxon>Psathyrellaceae</taxon>
        <taxon>Coprinellus</taxon>
    </lineage>
</organism>
<reference evidence="2 3" key="1">
    <citation type="journal article" date="2019" name="Nat. Ecol. Evol.">
        <title>Megaphylogeny resolves global patterns of mushroom evolution.</title>
        <authorList>
            <person name="Varga T."/>
            <person name="Krizsan K."/>
            <person name="Foldi C."/>
            <person name="Dima B."/>
            <person name="Sanchez-Garcia M."/>
            <person name="Sanchez-Ramirez S."/>
            <person name="Szollosi G.J."/>
            <person name="Szarkandi J.G."/>
            <person name="Papp V."/>
            <person name="Albert L."/>
            <person name="Andreopoulos W."/>
            <person name="Angelini C."/>
            <person name="Antonin V."/>
            <person name="Barry K.W."/>
            <person name="Bougher N.L."/>
            <person name="Buchanan P."/>
            <person name="Buyck B."/>
            <person name="Bense V."/>
            <person name="Catcheside P."/>
            <person name="Chovatia M."/>
            <person name="Cooper J."/>
            <person name="Damon W."/>
            <person name="Desjardin D."/>
            <person name="Finy P."/>
            <person name="Geml J."/>
            <person name="Haridas S."/>
            <person name="Hughes K."/>
            <person name="Justo A."/>
            <person name="Karasinski D."/>
            <person name="Kautmanova I."/>
            <person name="Kiss B."/>
            <person name="Kocsube S."/>
            <person name="Kotiranta H."/>
            <person name="LaButti K.M."/>
            <person name="Lechner B.E."/>
            <person name="Liimatainen K."/>
            <person name="Lipzen A."/>
            <person name="Lukacs Z."/>
            <person name="Mihaltcheva S."/>
            <person name="Morgado L.N."/>
            <person name="Niskanen T."/>
            <person name="Noordeloos M.E."/>
            <person name="Ohm R.A."/>
            <person name="Ortiz-Santana B."/>
            <person name="Ovrebo C."/>
            <person name="Racz N."/>
            <person name="Riley R."/>
            <person name="Savchenko A."/>
            <person name="Shiryaev A."/>
            <person name="Soop K."/>
            <person name="Spirin V."/>
            <person name="Szebenyi C."/>
            <person name="Tomsovsky M."/>
            <person name="Tulloss R.E."/>
            <person name="Uehling J."/>
            <person name="Grigoriev I.V."/>
            <person name="Vagvolgyi C."/>
            <person name="Papp T."/>
            <person name="Martin F.M."/>
            <person name="Miettinen O."/>
            <person name="Hibbett D.S."/>
            <person name="Nagy L.G."/>
        </authorList>
    </citation>
    <scope>NUCLEOTIDE SEQUENCE [LARGE SCALE GENOMIC DNA]</scope>
    <source>
        <strain evidence="2 3">FP101781</strain>
    </source>
</reference>
<accession>A0A4Y7SQK4</accession>
<evidence type="ECO:0000313" key="2">
    <source>
        <dbReference type="EMBL" id="TEB24147.1"/>
    </source>
</evidence>
<sequence length="190" mass="19870">MRGSNVVASTPRVLIQVVEEGRKSLLNPPGKTKTVNWGSFTSSASSTGNVDNPPPNSAPAATIPKAPTRKKAPSKAQSKPRKDLWASEHPHPLGPLHGQTGSGTRVLPGPPQGRTGSGTHAPPQPPNTQGEHAERKIVKLRTSSGAVTGRSQPSRSPAVVLGPFKPPAVPQPPATDPTHAIETRREPPKN</sequence>
<comment type="caution">
    <text evidence="2">The sequence shown here is derived from an EMBL/GenBank/DDBJ whole genome shotgun (WGS) entry which is preliminary data.</text>
</comment>
<feature type="compositionally biased region" description="Polar residues" evidence="1">
    <location>
        <begin position="33"/>
        <end position="50"/>
    </location>
</feature>
<feature type="compositionally biased region" description="Basic and acidic residues" evidence="1">
    <location>
        <begin position="179"/>
        <end position="190"/>
    </location>
</feature>
<dbReference type="Proteomes" id="UP000298030">
    <property type="component" value="Unassembled WGS sequence"/>
</dbReference>
<keyword evidence="3" id="KW-1185">Reference proteome</keyword>
<feature type="compositionally biased region" description="Basic and acidic residues" evidence="1">
    <location>
        <begin position="80"/>
        <end position="91"/>
    </location>
</feature>
<dbReference type="AlphaFoldDB" id="A0A4Y7SQK4"/>
<gene>
    <name evidence="2" type="ORF">FA13DRAFT_1714897</name>
</gene>
<evidence type="ECO:0000256" key="1">
    <source>
        <dbReference type="SAM" id="MobiDB-lite"/>
    </source>
</evidence>
<protein>
    <submittedName>
        <fullName evidence="2">Uncharacterized protein</fullName>
    </submittedName>
</protein>
<feature type="region of interest" description="Disordered" evidence="1">
    <location>
        <begin position="22"/>
        <end position="190"/>
    </location>
</feature>
<feature type="compositionally biased region" description="Polar residues" evidence="1">
    <location>
        <begin position="141"/>
        <end position="155"/>
    </location>
</feature>